<evidence type="ECO:0000259" key="7">
    <source>
        <dbReference type="Pfam" id="PF09468"/>
    </source>
</evidence>
<dbReference type="Gene3D" id="2.20.25.530">
    <property type="match status" value="1"/>
</dbReference>
<sequence length="282" mass="32035">MDRCEEKDTRVVISHAGISENHGDGNSGGSLLRLRHPKSGNPTTYSFYRGCLQEFHWFKQCYSSWFLGNYVSEDGSLYAATPVDLVFILLPIFDEARMKRGNDLGKFRQLEEIMFVDGFPGYQHLVFHAADCMQVVCEVKDIGSLKFFRLDDSKVLAWLLQKVGRTKLALQRLDNNYAVQDEKDAFRDIISLMGEYLTDEPWLKLLSNHLGVDMQKAAKAATGNENISMSGENSPSSFESVQMKNFNGKNTSVVRRQSKRLKPEVGSLNIKDMFRKARNPKS</sequence>
<keyword evidence="10" id="KW-1185">Reference proteome</keyword>
<reference evidence="9 10" key="1">
    <citation type="submission" date="2021-07" db="EMBL/GenBank/DDBJ databases">
        <title>The Aristolochia fimbriata genome: insights into angiosperm evolution, floral development and chemical biosynthesis.</title>
        <authorList>
            <person name="Jiao Y."/>
        </authorList>
    </citation>
    <scope>NUCLEOTIDE SEQUENCE [LARGE SCALE GENOMIC DNA]</scope>
    <source>
        <strain evidence="9">IBCAS-2021</strain>
        <tissue evidence="9">Leaf</tissue>
    </source>
</reference>
<accession>A0AAV7EHH7</accession>
<evidence type="ECO:0000259" key="8">
    <source>
        <dbReference type="Pfam" id="PF17745"/>
    </source>
</evidence>
<evidence type="ECO:0000256" key="4">
    <source>
        <dbReference type="ARBA" id="ARBA00024778"/>
    </source>
</evidence>
<feature type="region of interest" description="Disordered" evidence="6">
    <location>
        <begin position="248"/>
        <end position="282"/>
    </location>
</feature>
<dbReference type="InterPro" id="IPR041195">
    <property type="entry name" value="Rnh202_N"/>
</dbReference>
<dbReference type="InterPro" id="IPR019024">
    <property type="entry name" value="RNase_H2_suB_wHTH"/>
</dbReference>
<dbReference type="GO" id="GO:0032299">
    <property type="term" value="C:ribonuclease H2 complex"/>
    <property type="evidence" value="ECO:0007669"/>
    <property type="project" value="InterPro"/>
</dbReference>
<evidence type="ECO:0000256" key="5">
    <source>
        <dbReference type="ARBA" id="ARBA00033464"/>
    </source>
</evidence>
<comment type="caution">
    <text evidence="9">The sequence shown here is derived from an EMBL/GenBank/DDBJ whole genome shotgun (WGS) entry which is preliminary data.</text>
</comment>
<evidence type="ECO:0000313" key="9">
    <source>
        <dbReference type="EMBL" id="KAG9446673.1"/>
    </source>
</evidence>
<comment type="subcellular location">
    <subcellularLocation>
        <location evidence="1">Nucleus</location>
    </subcellularLocation>
</comment>
<name>A0AAV7EHH7_ARIFI</name>
<dbReference type="Pfam" id="PF09468">
    <property type="entry name" value="RNase_H2-Ydr279"/>
    <property type="match status" value="1"/>
</dbReference>
<dbReference type="GO" id="GO:0005654">
    <property type="term" value="C:nucleoplasm"/>
    <property type="evidence" value="ECO:0007669"/>
    <property type="project" value="TreeGrafter"/>
</dbReference>
<feature type="domain" description="Rnh202 triple barrel" evidence="8">
    <location>
        <begin position="31"/>
        <end position="84"/>
    </location>
</feature>
<organism evidence="9 10">
    <name type="scientific">Aristolochia fimbriata</name>
    <name type="common">White veined hardy Dutchman's pipe vine</name>
    <dbReference type="NCBI Taxonomy" id="158543"/>
    <lineage>
        <taxon>Eukaryota</taxon>
        <taxon>Viridiplantae</taxon>
        <taxon>Streptophyta</taxon>
        <taxon>Embryophyta</taxon>
        <taxon>Tracheophyta</taxon>
        <taxon>Spermatophyta</taxon>
        <taxon>Magnoliopsida</taxon>
        <taxon>Magnoliidae</taxon>
        <taxon>Piperales</taxon>
        <taxon>Aristolochiaceae</taxon>
        <taxon>Aristolochia</taxon>
    </lineage>
</organism>
<dbReference type="PANTHER" id="PTHR13383">
    <property type="entry name" value="RIBONUCLEASE H2 SUBUNIT B"/>
    <property type="match status" value="1"/>
</dbReference>
<dbReference type="GO" id="GO:0006401">
    <property type="term" value="P:RNA catabolic process"/>
    <property type="evidence" value="ECO:0007669"/>
    <property type="project" value="TreeGrafter"/>
</dbReference>
<proteinExistence type="predicted"/>
<evidence type="ECO:0000256" key="3">
    <source>
        <dbReference type="ARBA" id="ARBA00023242"/>
    </source>
</evidence>
<evidence type="ECO:0000256" key="6">
    <source>
        <dbReference type="SAM" id="MobiDB-lite"/>
    </source>
</evidence>
<comment type="function">
    <text evidence="4">Non catalytic subunit of RNase H2, an endonuclease that specifically degrades the RNA of RNA:DNA hybrids. Participates in DNA replication, possibly by mediating the removal of lagging-strand Okazaki fragment RNA primers during DNA replication. Mediates the excision of single ribonucleotides from DNA:RNA duplexes.</text>
</comment>
<dbReference type="CDD" id="cd09270">
    <property type="entry name" value="RNase_H2-B"/>
    <property type="match status" value="1"/>
</dbReference>
<evidence type="ECO:0000256" key="1">
    <source>
        <dbReference type="ARBA" id="ARBA00004123"/>
    </source>
</evidence>
<dbReference type="AlphaFoldDB" id="A0AAV7EHH7"/>
<dbReference type="InterPro" id="IPR040456">
    <property type="entry name" value="RNase_H2_suB"/>
</dbReference>
<keyword evidence="3" id="KW-0539">Nucleus</keyword>
<protein>
    <recommendedName>
        <fullName evidence="2">Ribonuclease H2 subunit B</fullName>
    </recommendedName>
    <alternativeName>
        <fullName evidence="5">Ribonuclease HI subunit B</fullName>
    </alternativeName>
</protein>
<dbReference type="PANTHER" id="PTHR13383:SF11">
    <property type="entry name" value="RIBONUCLEASE H2 SUBUNIT B"/>
    <property type="match status" value="1"/>
</dbReference>
<dbReference type="Gene3D" id="1.10.20.120">
    <property type="match status" value="1"/>
</dbReference>
<feature type="region of interest" description="Disordered" evidence="6">
    <location>
        <begin position="223"/>
        <end position="242"/>
    </location>
</feature>
<evidence type="ECO:0000256" key="2">
    <source>
        <dbReference type="ARBA" id="ARBA00019062"/>
    </source>
</evidence>
<dbReference type="Proteomes" id="UP000825729">
    <property type="component" value="Unassembled WGS sequence"/>
</dbReference>
<evidence type="ECO:0000313" key="10">
    <source>
        <dbReference type="Proteomes" id="UP000825729"/>
    </source>
</evidence>
<dbReference type="Pfam" id="PF17745">
    <property type="entry name" value="Ydr279_N"/>
    <property type="match status" value="1"/>
</dbReference>
<feature type="domain" description="Ribonuclease H2 subunit B wHTH" evidence="7">
    <location>
        <begin position="87"/>
        <end position="170"/>
    </location>
</feature>
<gene>
    <name evidence="9" type="ORF">H6P81_012801</name>
</gene>
<dbReference type="EMBL" id="JAINDJ010000005">
    <property type="protein sequence ID" value="KAG9446673.1"/>
    <property type="molecule type" value="Genomic_DNA"/>
</dbReference>